<proteinExistence type="predicted"/>
<evidence type="ECO:0008006" key="4">
    <source>
        <dbReference type="Google" id="ProtNLM"/>
    </source>
</evidence>
<evidence type="ECO:0000313" key="2">
    <source>
        <dbReference type="EMBL" id="CAC5418976.1"/>
    </source>
</evidence>
<evidence type="ECO:0000256" key="1">
    <source>
        <dbReference type="SAM" id="Coils"/>
    </source>
</evidence>
<dbReference type="CDD" id="cd19756">
    <property type="entry name" value="Bbox2"/>
    <property type="match status" value="1"/>
</dbReference>
<dbReference type="InterPro" id="IPR047153">
    <property type="entry name" value="TRIM45/56/19-like"/>
</dbReference>
<gene>
    <name evidence="2" type="ORF">MCOR_51368</name>
</gene>
<keyword evidence="1" id="KW-0175">Coiled coil</keyword>
<keyword evidence="3" id="KW-1185">Reference proteome</keyword>
<dbReference type="Gene3D" id="3.30.160.60">
    <property type="entry name" value="Classic Zinc Finger"/>
    <property type="match status" value="1"/>
</dbReference>
<feature type="coiled-coil region" evidence="1">
    <location>
        <begin position="103"/>
        <end position="152"/>
    </location>
</feature>
<dbReference type="OrthoDB" id="10441472at2759"/>
<dbReference type="PANTHER" id="PTHR25462">
    <property type="entry name" value="BONUS, ISOFORM C-RELATED"/>
    <property type="match status" value="1"/>
</dbReference>
<name>A0A6J8EG73_MYTCO</name>
<reference evidence="2 3" key="1">
    <citation type="submission" date="2020-06" db="EMBL/GenBank/DDBJ databases">
        <authorList>
            <person name="Li R."/>
            <person name="Bekaert M."/>
        </authorList>
    </citation>
    <scope>NUCLEOTIDE SEQUENCE [LARGE SCALE GENOMIC DNA]</scope>
    <source>
        <strain evidence="3">wild</strain>
    </source>
</reference>
<accession>A0A6J8EG73</accession>
<dbReference type="Proteomes" id="UP000507470">
    <property type="component" value="Unassembled WGS sequence"/>
</dbReference>
<dbReference type="PANTHER" id="PTHR25462:SF296">
    <property type="entry name" value="MEIOTIC P26, ISOFORM F"/>
    <property type="match status" value="1"/>
</dbReference>
<dbReference type="GO" id="GO:0005654">
    <property type="term" value="C:nucleoplasm"/>
    <property type="evidence" value="ECO:0007669"/>
    <property type="project" value="TreeGrafter"/>
</dbReference>
<sequence length="396" mass="45262">MIIFSDHEVFALEDFELSMDHVSEYRHTGMCSIHPKETLTLFCAGPECQTPMCHSCCLTSHMPTDSKMHIRWDIEKVYTEQVESMIEKKDNIFKTERVLVGLSKKINEQLDRLAANADTTKEEIQEKFKEAVKMLERRRDLLIENTDKLTKEKSTLLKKQDTEVINFIETIRDACRFFDQTIATKNQSAFLHLSKTISDRLNHLQNINFDTQPRDCNLISFTKANLGHKCEQCVGIVGNIFSSTAFGPKTKVTFPKMIESEEDFDIIIEFFDYDDALVLDEMKITCVLFETADAPLASVGELSFTHMGNGKYKASCKIMDTSIQRIIQVGVMMNSRDFYVVELKAIVEIKQKEVQTNVILGSYIQTENQGIDGIQADFSRLKIDATTLNGYLKGDF</sequence>
<dbReference type="GO" id="GO:0061630">
    <property type="term" value="F:ubiquitin protein ligase activity"/>
    <property type="evidence" value="ECO:0007669"/>
    <property type="project" value="TreeGrafter"/>
</dbReference>
<dbReference type="AlphaFoldDB" id="A0A6J8EG73"/>
<dbReference type="SUPFAM" id="SSF57845">
    <property type="entry name" value="B-box zinc-binding domain"/>
    <property type="match status" value="1"/>
</dbReference>
<dbReference type="EMBL" id="CACVKT020008971">
    <property type="protein sequence ID" value="CAC5418976.1"/>
    <property type="molecule type" value="Genomic_DNA"/>
</dbReference>
<organism evidence="2 3">
    <name type="scientific">Mytilus coruscus</name>
    <name type="common">Sea mussel</name>
    <dbReference type="NCBI Taxonomy" id="42192"/>
    <lineage>
        <taxon>Eukaryota</taxon>
        <taxon>Metazoa</taxon>
        <taxon>Spiralia</taxon>
        <taxon>Lophotrochozoa</taxon>
        <taxon>Mollusca</taxon>
        <taxon>Bivalvia</taxon>
        <taxon>Autobranchia</taxon>
        <taxon>Pteriomorphia</taxon>
        <taxon>Mytilida</taxon>
        <taxon>Mytiloidea</taxon>
        <taxon>Mytilidae</taxon>
        <taxon>Mytilinae</taxon>
        <taxon>Mytilus</taxon>
    </lineage>
</organism>
<protein>
    <recommendedName>
        <fullName evidence="4">B box-type domain-containing protein</fullName>
    </recommendedName>
</protein>
<evidence type="ECO:0000313" key="3">
    <source>
        <dbReference type="Proteomes" id="UP000507470"/>
    </source>
</evidence>